<accession>A0A1V9E9Z5</accession>
<dbReference type="GO" id="GO:0003677">
    <property type="term" value="F:DNA binding"/>
    <property type="evidence" value="ECO:0007669"/>
    <property type="project" value="InterPro"/>
</dbReference>
<evidence type="ECO:0000313" key="4">
    <source>
        <dbReference type="Proteomes" id="UP000192610"/>
    </source>
</evidence>
<reference evidence="4" key="1">
    <citation type="submission" date="2016-04" db="EMBL/GenBank/DDBJ databases">
        <authorList>
            <person name="Chen L."/>
            <person name="Zhuang W."/>
            <person name="Wang G."/>
        </authorList>
    </citation>
    <scope>NUCLEOTIDE SEQUENCE [LARGE SCALE GENOMIC DNA]</scope>
    <source>
        <strain evidence="4">17621</strain>
    </source>
</reference>
<evidence type="ECO:0000256" key="1">
    <source>
        <dbReference type="SAM" id="MobiDB-lite"/>
    </source>
</evidence>
<protein>
    <submittedName>
        <fullName evidence="3">Helix-turn-helix transcriptional regulator</fullName>
    </submittedName>
</protein>
<dbReference type="SUPFAM" id="SSF55785">
    <property type="entry name" value="PYP-like sensor domain (PAS domain)"/>
    <property type="match status" value="1"/>
</dbReference>
<evidence type="ECO:0000259" key="2">
    <source>
        <dbReference type="SMART" id="SM00421"/>
    </source>
</evidence>
<dbReference type="EMBL" id="LVXG01000056">
    <property type="protein sequence ID" value="OQP42911.1"/>
    <property type="molecule type" value="Genomic_DNA"/>
</dbReference>
<dbReference type="InterPro" id="IPR036388">
    <property type="entry name" value="WH-like_DNA-bd_sf"/>
</dbReference>
<keyword evidence="4" id="KW-1185">Reference proteome</keyword>
<dbReference type="InterPro" id="IPR016032">
    <property type="entry name" value="Sig_transdc_resp-reg_C-effctor"/>
</dbReference>
<organism evidence="3 4">
    <name type="scientific">Niastella yeongjuensis</name>
    <dbReference type="NCBI Taxonomy" id="354355"/>
    <lineage>
        <taxon>Bacteria</taxon>
        <taxon>Pseudomonadati</taxon>
        <taxon>Bacteroidota</taxon>
        <taxon>Chitinophagia</taxon>
        <taxon>Chitinophagales</taxon>
        <taxon>Chitinophagaceae</taxon>
        <taxon>Niastella</taxon>
    </lineage>
</organism>
<proteinExistence type="predicted"/>
<gene>
    <name evidence="3" type="ORF">A4H97_12220</name>
</gene>
<dbReference type="OrthoDB" id="1199646at2"/>
<dbReference type="Proteomes" id="UP000192610">
    <property type="component" value="Unassembled WGS sequence"/>
</dbReference>
<feature type="region of interest" description="Disordered" evidence="1">
    <location>
        <begin position="1"/>
        <end position="23"/>
    </location>
</feature>
<name>A0A1V9E9Z5_9BACT</name>
<sequence>MSDNPGAGDYSKSHITGVPADLSGPEAQRFKQTIPKFPEEAVYIYSFQQGRMIYAEGWEDVLGYKDEEINMFTIINSTTPEYAPFSNELNDRALMFLHRIKEDLEKYSFAIEVKKRHKEGHEVPLISRVGVFRAEAGRVVEIIGRSQISHSITFGKVMRCYVYGPEKSAFEDELKGTAFHYVGISKKEKEALALVAKGYSFKQIAHHYGVSQSAIEKRIIPLYKKFDVKSLPHLVSFAYQNHILP</sequence>
<dbReference type="SMART" id="SM00421">
    <property type="entry name" value="HTH_LUXR"/>
    <property type="match status" value="1"/>
</dbReference>
<feature type="domain" description="HTH luxR-type" evidence="2">
    <location>
        <begin position="181"/>
        <end position="238"/>
    </location>
</feature>
<dbReference type="SUPFAM" id="SSF46894">
    <property type="entry name" value="C-terminal effector domain of the bipartite response regulators"/>
    <property type="match status" value="1"/>
</dbReference>
<dbReference type="STRING" id="354355.SAMN05660816_03111"/>
<dbReference type="RefSeq" id="WP_081203324.1">
    <property type="nucleotide sequence ID" value="NZ_FOCZ01000005.1"/>
</dbReference>
<dbReference type="Gene3D" id="1.10.10.10">
    <property type="entry name" value="Winged helix-like DNA-binding domain superfamily/Winged helix DNA-binding domain"/>
    <property type="match status" value="1"/>
</dbReference>
<dbReference type="GO" id="GO:0006355">
    <property type="term" value="P:regulation of DNA-templated transcription"/>
    <property type="evidence" value="ECO:0007669"/>
    <property type="project" value="InterPro"/>
</dbReference>
<dbReference type="InterPro" id="IPR035965">
    <property type="entry name" value="PAS-like_dom_sf"/>
</dbReference>
<dbReference type="AlphaFoldDB" id="A0A1V9E9Z5"/>
<dbReference type="Gene3D" id="3.30.450.20">
    <property type="entry name" value="PAS domain"/>
    <property type="match status" value="1"/>
</dbReference>
<evidence type="ECO:0000313" key="3">
    <source>
        <dbReference type="EMBL" id="OQP42911.1"/>
    </source>
</evidence>
<dbReference type="Pfam" id="PF00196">
    <property type="entry name" value="GerE"/>
    <property type="match status" value="1"/>
</dbReference>
<dbReference type="InterPro" id="IPR000792">
    <property type="entry name" value="Tscrpt_reg_LuxR_C"/>
</dbReference>
<comment type="caution">
    <text evidence="3">The sequence shown here is derived from an EMBL/GenBank/DDBJ whole genome shotgun (WGS) entry which is preliminary data.</text>
</comment>